<proteinExistence type="predicted"/>
<evidence type="ECO:0000313" key="1">
    <source>
        <dbReference type="EMBL" id="ACG60331.1"/>
    </source>
</evidence>
<gene>
    <name evidence="1" type="ORF">phiPLPE_09</name>
</gene>
<dbReference type="KEGG" id="vg:6779537"/>
<evidence type="ECO:0000313" key="2">
    <source>
        <dbReference type="Proteomes" id="UP000001862"/>
    </source>
</evidence>
<dbReference type="RefSeq" id="YP_002128443.1">
    <property type="nucleotide sequence ID" value="NC_011142.1"/>
</dbReference>
<accession>B5AX28</accession>
<protein>
    <submittedName>
        <fullName evidence="1">Uncharacterized protein</fullName>
    </submittedName>
</protein>
<dbReference type="EMBL" id="EU876853">
    <property type="protein sequence ID" value="ACG60331.1"/>
    <property type="molecule type" value="Genomic_DNA"/>
</dbReference>
<reference evidence="2" key="1">
    <citation type="journal article" date="2009" name="Environ. Microbiol. Rep.">
        <title>Isolation and genomic characterization of the first phage infecting Iodobacteria: ?PLPE, a myovirus having a novel set of features.</title>
        <authorList>
            <person name="Leblanc C."/>
            <person name="Caumont-Sarcos A."/>
            <person name="Comeau A.M."/>
            <person name="Krisch H.M."/>
        </authorList>
    </citation>
    <scope>NUCLEOTIDE SEQUENCE [LARGE SCALE GENOMIC DNA]</scope>
</reference>
<name>B5AX28_9CAUD</name>
<organism evidence="1 2">
    <name type="scientific">Iodobacter phage PhiPLPE</name>
    <dbReference type="NCBI Taxonomy" id="551895"/>
    <lineage>
        <taxon>Viruses</taxon>
        <taxon>Duplodnaviria</taxon>
        <taxon>Heunggongvirae</taxon>
        <taxon>Uroviricota</taxon>
        <taxon>Caudoviricetes</taxon>
        <taxon>Iodovirus</taxon>
        <taxon>Iodovirus PLPE</taxon>
    </lineage>
</organism>
<keyword evidence="2" id="KW-1185">Reference proteome</keyword>
<sequence>MFKDIKVGDIVLIETNVSGIGWNTERYRLPYRVEKTTPTRFVAGKGTYTKKDGRLYGGDFGSGSAFIYDERKDQTKEYKALIALKRARSDAINAIDGLTDMLRKGIGIDDLNKIIKFCADLENEKVKK</sequence>
<dbReference type="Proteomes" id="UP000001862">
    <property type="component" value="Segment"/>
</dbReference>
<dbReference type="GeneID" id="6779537"/>